<evidence type="ECO:0000256" key="8">
    <source>
        <dbReference type="SAM" id="MobiDB-lite"/>
    </source>
</evidence>
<dbReference type="InterPro" id="IPR001623">
    <property type="entry name" value="DnaJ_domain"/>
</dbReference>
<dbReference type="GO" id="GO:0051087">
    <property type="term" value="F:protein-folding chaperone binding"/>
    <property type="evidence" value="ECO:0007669"/>
    <property type="project" value="TreeGrafter"/>
</dbReference>
<keyword evidence="5" id="KW-0256">Endoplasmic reticulum</keyword>
<dbReference type="Gene3D" id="1.25.40.10">
    <property type="entry name" value="Tetratricopeptide repeat domain"/>
    <property type="match status" value="1"/>
</dbReference>
<sequence length="535" mass="58465">MILRFTSLALGAIILSSAPFALALSASDIPSDTPVSQLISSANAKLAAGNAQEALTYFDVAIARDPKNYLTLFKRGAAYLSLGKNTQAQHDFDKALEIKPGFEGALLQRAKIKSRNGDWAAARKDYESAGKTGGEEIAQLEEAQGAAVLAAEAADRGDWEACVSQAGIAILVAGTAFDLRKLRARCRFEKGEVMEGVSDLQHLLQISSGNTEPHMQISAMTFYALSETDKGLAQIRKCLQSDPDSRPCMRLMKREKAIDKQLKKVEQMMERRQFVMATKHLVPAGEDAGLLQEVKDDIASYKEQGIIHKNSPDGLYSKLVEMTCEAYMEANNNKRAQPYCTEALALNPTSVHGLLSQAQRQLDADDFEAAIRTLNDAKEHHASHPKIQELLQKAHTLLKRSKQKDYYKVLGVSRDADEKTIKRAYRQLTKQFHPDKASGQGISPEEAQSKMATINEAYEVLSDPELKARFDNGDDPNNPEQQGNPFHGSPFGQGQGGQQFFFRQGPGQGFSGGGGGFKFQQGAGGFQFPGGFGFP</sequence>
<dbReference type="PRINTS" id="PR00625">
    <property type="entry name" value="JDOMAIN"/>
</dbReference>
<keyword evidence="2 9" id="KW-0732">Signal</keyword>
<dbReference type="SMART" id="SM00028">
    <property type="entry name" value="TPR"/>
    <property type="match status" value="5"/>
</dbReference>
<evidence type="ECO:0000256" key="1">
    <source>
        <dbReference type="ARBA" id="ARBA00004319"/>
    </source>
</evidence>
<dbReference type="InterPro" id="IPR051727">
    <property type="entry name" value="DnaJ_C3_Co-chaperones"/>
</dbReference>
<proteinExistence type="predicted"/>
<feature type="compositionally biased region" description="Gly residues" evidence="8">
    <location>
        <begin position="506"/>
        <end position="535"/>
    </location>
</feature>
<evidence type="ECO:0000256" key="6">
    <source>
        <dbReference type="ARBA" id="ARBA00073740"/>
    </source>
</evidence>
<dbReference type="SUPFAM" id="SSF48452">
    <property type="entry name" value="TPR-like"/>
    <property type="match status" value="3"/>
</dbReference>
<evidence type="ECO:0000313" key="11">
    <source>
        <dbReference type="EMBL" id="OCL14079.1"/>
    </source>
</evidence>
<dbReference type="EMBL" id="KV748623">
    <property type="protein sequence ID" value="OCL14079.1"/>
    <property type="molecule type" value="Genomic_DNA"/>
</dbReference>
<dbReference type="GO" id="GO:0034975">
    <property type="term" value="P:protein folding in endoplasmic reticulum"/>
    <property type="evidence" value="ECO:0007669"/>
    <property type="project" value="TreeGrafter"/>
</dbReference>
<evidence type="ECO:0000256" key="7">
    <source>
        <dbReference type="PROSITE-ProRule" id="PRU00339"/>
    </source>
</evidence>
<dbReference type="CDD" id="cd06257">
    <property type="entry name" value="DnaJ"/>
    <property type="match status" value="1"/>
</dbReference>
<accession>A0A8E2FBR0</accession>
<dbReference type="AlphaFoldDB" id="A0A8E2FBR0"/>
<evidence type="ECO:0000256" key="9">
    <source>
        <dbReference type="SAM" id="SignalP"/>
    </source>
</evidence>
<feature type="repeat" description="TPR" evidence="7">
    <location>
        <begin position="69"/>
        <end position="102"/>
    </location>
</feature>
<feature type="domain" description="J" evidence="10">
    <location>
        <begin position="405"/>
        <end position="474"/>
    </location>
</feature>
<dbReference type="Pfam" id="PF00226">
    <property type="entry name" value="DnaJ"/>
    <property type="match status" value="1"/>
</dbReference>
<dbReference type="InterPro" id="IPR011990">
    <property type="entry name" value="TPR-like_helical_dom_sf"/>
</dbReference>
<keyword evidence="3" id="KW-0677">Repeat</keyword>
<protein>
    <recommendedName>
        <fullName evidence="6">Tetratricopeptide repeat and J domain-containing co-chaperone DNJ1</fullName>
    </recommendedName>
</protein>
<keyword evidence="12" id="KW-1185">Reference proteome</keyword>
<dbReference type="PANTHER" id="PTHR44140">
    <property type="entry name" value="LD25575P"/>
    <property type="match status" value="1"/>
</dbReference>
<organism evidence="11 12">
    <name type="scientific">Glonium stellatum</name>
    <dbReference type="NCBI Taxonomy" id="574774"/>
    <lineage>
        <taxon>Eukaryota</taxon>
        <taxon>Fungi</taxon>
        <taxon>Dikarya</taxon>
        <taxon>Ascomycota</taxon>
        <taxon>Pezizomycotina</taxon>
        <taxon>Dothideomycetes</taxon>
        <taxon>Pleosporomycetidae</taxon>
        <taxon>Gloniales</taxon>
        <taxon>Gloniaceae</taxon>
        <taxon>Glonium</taxon>
    </lineage>
</organism>
<dbReference type="PROSITE" id="PS50005">
    <property type="entry name" value="TPR"/>
    <property type="match status" value="1"/>
</dbReference>
<dbReference type="Pfam" id="PF13181">
    <property type="entry name" value="TPR_8"/>
    <property type="match status" value="1"/>
</dbReference>
<dbReference type="InterPro" id="IPR036869">
    <property type="entry name" value="J_dom_sf"/>
</dbReference>
<evidence type="ECO:0000259" key="10">
    <source>
        <dbReference type="PROSITE" id="PS50076"/>
    </source>
</evidence>
<gene>
    <name evidence="11" type="ORF">AOQ84DRAFT_309549</name>
</gene>
<dbReference type="FunFam" id="1.10.287.110:FF:000083">
    <property type="entry name" value="DnaJ and TPR domain protein"/>
    <property type="match status" value="1"/>
</dbReference>
<evidence type="ECO:0000313" key="12">
    <source>
        <dbReference type="Proteomes" id="UP000250140"/>
    </source>
</evidence>
<keyword evidence="4 7" id="KW-0802">TPR repeat</keyword>
<reference evidence="11 12" key="1">
    <citation type="journal article" date="2016" name="Nat. Commun.">
        <title>Ectomycorrhizal ecology is imprinted in the genome of the dominant symbiotic fungus Cenococcum geophilum.</title>
        <authorList>
            <consortium name="DOE Joint Genome Institute"/>
            <person name="Peter M."/>
            <person name="Kohler A."/>
            <person name="Ohm R.A."/>
            <person name="Kuo A."/>
            <person name="Krutzmann J."/>
            <person name="Morin E."/>
            <person name="Arend M."/>
            <person name="Barry K.W."/>
            <person name="Binder M."/>
            <person name="Choi C."/>
            <person name="Clum A."/>
            <person name="Copeland A."/>
            <person name="Grisel N."/>
            <person name="Haridas S."/>
            <person name="Kipfer T."/>
            <person name="LaButti K."/>
            <person name="Lindquist E."/>
            <person name="Lipzen A."/>
            <person name="Maire R."/>
            <person name="Meier B."/>
            <person name="Mihaltcheva S."/>
            <person name="Molinier V."/>
            <person name="Murat C."/>
            <person name="Poggeler S."/>
            <person name="Quandt C.A."/>
            <person name="Sperisen C."/>
            <person name="Tritt A."/>
            <person name="Tisserant E."/>
            <person name="Crous P.W."/>
            <person name="Henrissat B."/>
            <person name="Nehls U."/>
            <person name="Egli S."/>
            <person name="Spatafora J.W."/>
            <person name="Grigoriev I.V."/>
            <person name="Martin F.M."/>
        </authorList>
    </citation>
    <scope>NUCLEOTIDE SEQUENCE [LARGE SCALE GENOMIC DNA]</scope>
    <source>
        <strain evidence="11 12">CBS 207.34</strain>
    </source>
</reference>
<dbReference type="PROSITE" id="PS50076">
    <property type="entry name" value="DNAJ_2"/>
    <property type="match status" value="1"/>
</dbReference>
<comment type="subcellular location">
    <subcellularLocation>
        <location evidence="1">Endoplasmic reticulum lumen</location>
    </subcellularLocation>
</comment>
<feature type="chain" id="PRO_5034363674" description="Tetratricopeptide repeat and J domain-containing co-chaperone DNJ1" evidence="9">
    <location>
        <begin position="24"/>
        <end position="535"/>
    </location>
</feature>
<name>A0A8E2FBR0_9PEZI</name>
<evidence type="ECO:0000256" key="5">
    <source>
        <dbReference type="ARBA" id="ARBA00022824"/>
    </source>
</evidence>
<dbReference type="Proteomes" id="UP000250140">
    <property type="component" value="Unassembled WGS sequence"/>
</dbReference>
<feature type="region of interest" description="Disordered" evidence="8">
    <location>
        <begin position="467"/>
        <end position="535"/>
    </location>
</feature>
<dbReference type="OrthoDB" id="1726119at2759"/>
<dbReference type="Gene3D" id="1.10.287.110">
    <property type="entry name" value="DnaJ domain"/>
    <property type="match status" value="1"/>
</dbReference>
<dbReference type="GO" id="GO:0005788">
    <property type="term" value="C:endoplasmic reticulum lumen"/>
    <property type="evidence" value="ECO:0007669"/>
    <property type="project" value="UniProtKB-SubCell"/>
</dbReference>
<evidence type="ECO:0000256" key="2">
    <source>
        <dbReference type="ARBA" id="ARBA00022729"/>
    </source>
</evidence>
<dbReference type="InterPro" id="IPR019734">
    <property type="entry name" value="TPR_rpt"/>
</dbReference>
<dbReference type="SUPFAM" id="SSF46565">
    <property type="entry name" value="Chaperone J-domain"/>
    <property type="match status" value="1"/>
</dbReference>
<dbReference type="FunFam" id="1.25.40.10:FF:000224">
    <property type="entry name" value="DnaJ and TPR domain protein"/>
    <property type="match status" value="1"/>
</dbReference>
<evidence type="ECO:0000256" key="4">
    <source>
        <dbReference type="ARBA" id="ARBA00022803"/>
    </source>
</evidence>
<evidence type="ECO:0000256" key="3">
    <source>
        <dbReference type="ARBA" id="ARBA00022737"/>
    </source>
</evidence>
<dbReference type="SMART" id="SM00271">
    <property type="entry name" value="DnaJ"/>
    <property type="match status" value="1"/>
</dbReference>
<dbReference type="PANTHER" id="PTHR44140:SF2">
    <property type="entry name" value="LD25575P"/>
    <property type="match status" value="1"/>
</dbReference>
<dbReference type="GO" id="GO:0051787">
    <property type="term" value="F:misfolded protein binding"/>
    <property type="evidence" value="ECO:0007669"/>
    <property type="project" value="TreeGrafter"/>
</dbReference>
<feature type="signal peptide" evidence="9">
    <location>
        <begin position="1"/>
        <end position="23"/>
    </location>
</feature>